<protein>
    <recommendedName>
        <fullName evidence="4">Peptidase</fullName>
    </recommendedName>
</protein>
<dbReference type="Proteomes" id="UP000291189">
    <property type="component" value="Unassembled WGS sequence"/>
</dbReference>
<evidence type="ECO:0008006" key="4">
    <source>
        <dbReference type="Google" id="ProtNLM"/>
    </source>
</evidence>
<evidence type="ECO:0000313" key="2">
    <source>
        <dbReference type="EMBL" id="RYU10792.1"/>
    </source>
</evidence>
<proteinExistence type="predicted"/>
<feature type="compositionally biased region" description="Basic and acidic residues" evidence="1">
    <location>
        <begin position="95"/>
        <end position="105"/>
    </location>
</feature>
<dbReference type="RefSeq" id="WP_129988383.1">
    <property type="nucleotide sequence ID" value="NZ_SDPU01000028.1"/>
</dbReference>
<dbReference type="InterPro" id="IPR032466">
    <property type="entry name" value="Metal_Hydrolase"/>
</dbReference>
<reference evidence="2 3" key="1">
    <citation type="submission" date="2019-01" db="EMBL/GenBank/DDBJ databases">
        <title>Nocardioides guangzhouensis sp. nov., an actinobacterium isolated from soil.</title>
        <authorList>
            <person name="Fu Y."/>
            <person name="Cai Y."/>
            <person name="Lin Z."/>
            <person name="Chen P."/>
        </authorList>
    </citation>
    <scope>NUCLEOTIDE SEQUENCE [LARGE SCALE GENOMIC DNA]</scope>
    <source>
        <strain evidence="2 3">NBRC 105384</strain>
    </source>
</reference>
<evidence type="ECO:0000313" key="3">
    <source>
        <dbReference type="Proteomes" id="UP000291189"/>
    </source>
</evidence>
<gene>
    <name evidence="2" type="ORF">ETU37_16245</name>
</gene>
<accession>A0A4Q5IXF4</accession>
<organism evidence="2 3">
    <name type="scientific">Nocardioides iriomotensis</name>
    <dbReference type="NCBI Taxonomy" id="715784"/>
    <lineage>
        <taxon>Bacteria</taxon>
        <taxon>Bacillati</taxon>
        <taxon>Actinomycetota</taxon>
        <taxon>Actinomycetes</taxon>
        <taxon>Propionibacteriales</taxon>
        <taxon>Nocardioidaceae</taxon>
        <taxon>Nocardioides</taxon>
    </lineage>
</organism>
<feature type="compositionally biased region" description="Basic and acidic residues" evidence="1">
    <location>
        <begin position="140"/>
        <end position="162"/>
    </location>
</feature>
<name>A0A4Q5IXF4_9ACTN</name>
<evidence type="ECO:0000256" key="1">
    <source>
        <dbReference type="SAM" id="MobiDB-lite"/>
    </source>
</evidence>
<dbReference type="OrthoDB" id="6071905at2"/>
<keyword evidence="3" id="KW-1185">Reference proteome</keyword>
<sequence length="892" mass="96755">MVTPAPDDRAPQRRRLVAAAVLAAGTLVGSAVVVPTYGIPFTGDESATEATTNRWAGDGSLAQRYDAAVRETRRADALRAHAEAEAKALADAGLDDGHGHSHTDATTKNAVSRSADDGPATEDPTTLGQRLAGMQAVARQRAERDPELVPVAKRPDRQRSPEDRYAMAGGCYALRSTTTGQWVARAGAGYAATAGAKTQAEPFHFQATDLGTYLLFGRDKTFAARKPGVPLLQPTSVAAAAQPSADADWTARRVGTTYSFGFPSGDRLAVDDTGAVVLGPDAERFALRTTTGCAPWDEITTNVQGRPFRGVSAIQETRGYVDAHTHGMAFEFLGGRAHCGKPWDPYGVQYALVDCPDHSATGGYGALLETALSERVGHDPVGWPTFKDWPAPDSLTHEGTYWKWMERSWRGGLRVFVNLLVENNKLCELYPLKKNSCDDMDSIRLQARQMRAFERYIDAQYGGPGEGWYRIVTNPFQARRVVNEGKLAVVMGIETSVPFTCTMKADVPQCDAATIDRQLAEVHRMGVRQMELVNKFDNALSGVAGDEGSTGLLVNSANFLETGSYWAMEHCAGTDGKHDKAQYAAPAGIDPEQQDALFGAIAEVSGVQPAPLYGPPEHCNRRGLTDLGRHLINRLAQRGMIFDPDHMSVAGRDAALDLLEQIDYPGVVSSHSWSTPDAYPRIYRLGGTITPYAGDSTGFVEKWKRHLSWADPRYYFGFGYGADMNGLGAQGDPRGADVPNPVTYPFTGLGGVTVDRNVSGQRVYDVNVDGVAQYGLYPDWIEDLRKVADAQSPGEGAQIADDMARGTEAYLQMWERAVGVGNDACRDPEVAKHARVIRRLPVGSPVRRVLLTAGQPHARLDDTFTYCATTRSGATTKVWLSFDDRGRLTRIH</sequence>
<feature type="region of interest" description="Disordered" evidence="1">
    <location>
        <begin position="93"/>
        <end position="162"/>
    </location>
</feature>
<dbReference type="EMBL" id="SDPU01000028">
    <property type="protein sequence ID" value="RYU10792.1"/>
    <property type="molecule type" value="Genomic_DNA"/>
</dbReference>
<dbReference type="Gene3D" id="3.20.20.140">
    <property type="entry name" value="Metal-dependent hydrolases"/>
    <property type="match status" value="1"/>
</dbReference>
<comment type="caution">
    <text evidence="2">The sequence shown here is derived from an EMBL/GenBank/DDBJ whole genome shotgun (WGS) entry which is preliminary data.</text>
</comment>
<dbReference type="SUPFAM" id="SSF51556">
    <property type="entry name" value="Metallo-dependent hydrolases"/>
    <property type="match status" value="1"/>
</dbReference>
<dbReference type="AlphaFoldDB" id="A0A4Q5IXF4"/>